<dbReference type="EMBL" id="LR822027">
    <property type="protein sequence ID" value="CAD0151443.1"/>
    <property type="molecule type" value="Genomic_DNA"/>
</dbReference>
<name>A0A7U7CAZ2_STRTR</name>
<gene>
    <name evidence="1" type="ORF">STHERMO_0490</name>
</gene>
<dbReference type="AlphaFoldDB" id="A0A7U7CAZ2"/>
<dbReference type="Proteomes" id="UP000509791">
    <property type="component" value="Chromosome"/>
</dbReference>
<evidence type="ECO:0000313" key="2">
    <source>
        <dbReference type="Proteomes" id="UP000509791"/>
    </source>
</evidence>
<accession>A0A7U7CAZ2</accession>
<organism evidence="1 2">
    <name type="scientific">Streptococcus thermophilus</name>
    <dbReference type="NCBI Taxonomy" id="1308"/>
    <lineage>
        <taxon>Bacteria</taxon>
        <taxon>Bacillati</taxon>
        <taxon>Bacillota</taxon>
        <taxon>Bacilli</taxon>
        <taxon>Lactobacillales</taxon>
        <taxon>Streptococcaceae</taxon>
        <taxon>Streptococcus</taxon>
    </lineage>
</organism>
<evidence type="ECO:0000313" key="1">
    <source>
        <dbReference type="EMBL" id="CAD0151443.1"/>
    </source>
</evidence>
<proteinExistence type="predicted"/>
<sequence length="69" mass="7889">MRFSRRANPKNQDDKKTTSNTCFGDLILFWKASLRESTFLNGEVKKIEQYLQIDLSEGGLNLFLTGGVF</sequence>
<reference evidence="1 2" key="1">
    <citation type="submission" date="2020-06" db="EMBL/GenBank/DDBJ databases">
        <authorList>
            <person name="Chuat V."/>
        </authorList>
    </citation>
    <scope>NUCLEOTIDE SEQUENCE [LARGE SCALE GENOMIC DNA]</scope>
    <source>
        <strain evidence="1">STH_CIRM_998</strain>
    </source>
</reference>
<protein>
    <submittedName>
        <fullName evidence="1">Uncharacterized protein</fullName>
    </submittedName>
</protein>